<dbReference type="InterPro" id="IPR001647">
    <property type="entry name" value="HTH_TetR"/>
</dbReference>
<dbReference type="PANTHER" id="PTHR30055">
    <property type="entry name" value="HTH-TYPE TRANSCRIPTIONAL REGULATOR RUTR"/>
    <property type="match status" value="1"/>
</dbReference>
<accession>A0A168FGN7</accession>
<dbReference type="GO" id="GO:0003700">
    <property type="term" value="F:DNA-binding transcription factor activity"/>
    <property type="evidence" value="ECO:0007669"/>
    <property type="project" value="TreeGrafter"/>
</dbReference>
<dbReference type="AlphaFoldDB" id="A0A168FGN7"/>
<reference evidence="4 5" key="1">
    <citation type="submission" date="2016-01" db="EMBL/GenBank/DDBJ databases">
        <title>Complete genome sequence of a soil Actinobacterium, Isoptericola dokdonensis DS-3.</title>
        <authorList>
            <person name="Kwon S.-K."/>
            <person name="Kim J.F."/>
        </authorList>
    </citation>
    <scope>NUCLEOTIDE SEQUENCE [LARGE SCALE GENOMIC DNA]</scope>
    <source>
        <strain evidence="4 5">DS-3</strain>
    </source>
</reference>
<feature type="domain" description="HTH tetR-type" evidence="3">
    <location>
        <begin position="15"/>
        <end position="75"/>
    </location>
</feature>
<dbReference type="Pfam" id="PF00440">
    <property type="entry name" value="TetR_N"/>
    <property type="match status" value="1"/>
</dbReference>
<feature type="DNA-binding region" description="H-T-H motif" evidence="2">
    <location>
        <begin position="38"/>
        <end position="57"/>
    </location>
</feature>
<dbReference type="InterPro" id="IPR009057">
    <property type="entry name" value="Homeodomain-like_sf"/>
</dbReference>
<protein>
    <submittedName>
        <fullName evidence="4">HTH-type transcriptional regulator MtrR</fullName>
    </submittedName>
</protein>
<dbReference type="GO" id="GO:0000976">
    <property type="term" value="F:transcription cis-regulatory region binding"/>
    <property type="evidence" value="ECO:0007669"/>
    <property type="project" value="TreeGrafter"/>
</dbReference>
<proteinExistence type="predicted"/>
<dbReference type="RefSeq" id="WP_068202944.1">
    <property type="nucleotide sequence ID" value="NZ_CP014209.1"/>
</dbReference>
<dbReference type="PRINTS" id="PR00455">
    <property type="entry name" value="HTHTETR"/>
</dbReference>
<organism evidence="4 5">
    <name type="scientific">Isoptericola dokdonensis DS-3</name>
    <dbReference type="NCBI Taxonomy" id="1300344"/>
    <lineage>
        <taxon>Bacteria</taxon>
        <taxon>Bacillati</taxon>
        <taxon>Actinomycetota</taxon>
        <taxon>Actinomycetes</taxon>
        <taxon>Micrococcales</taxon>
        <taxon>Promicromonosporaceae</taxon>
        <taxon>Isoptericola</taxon>
    </lineage>
</organism>
<evidence type="ECO:0000256" key="1">
    <source>
        <dbReference type="ARBA" id="ARBA00023125"/>
    </source>
</evidence>
<gene>
    <name evidence="4" type="primary">mtrR</name>
    <name evidence="4" type="ORF">I598_2160</name>
</gene>
<sequence length="212" mass="23439">MTTEPATSVRSPRRERTRERLLDAAFAVFADAGVQATSIEAVCEAAGFTRGAFYSNFATKEELFHALFERKAREHLQALEAMTSTVDADSVATPEGFRDTVRRVLSSFELDEPAHRHWCLMNAEFELLAMRHPDVAPEYVAIQQRLRDEVGAVLDRILEHFGLRFAVPTPAAVDLLVDAEIAGSRAAVLGAPAEQQSAARLERLVDLLVVPH</sequence>
<dbReference type="Gene3D" id="1.10.357.10">
    <property type="entry name" value="Tetracycline Repressor, domain 2"/>
    <property type="match status" value="1"/>
</dbReference>
<dbReference type="KEGG" id="ido:I598_2160"/>
<keyword evidence="5" id="KW-1185">Reference proteome</keyword>
<evidence type="ECO:0000313" key="5">
    <source>
        <dbReference type="Proteomes" id="UP000076794"/>
    </source>
</evidence>
<keyword evidence="1 2" id="KW-0238">DNA-binding</keyword>
<name>A0A168FGN7_9MICO</name>
<dbReference type="PANTHER" id="PTHR30055:SF241">
    <property type="entry name" value="TRANSCRIPTIONAL REGULATORY PROTEIN"/>
    <property type="match status" value="1"/>
</dbReference>
<evidence type="ECO:0000256" key="2">
    <source>
        <dbReference type="PROSITE-ProRule" id="PRU00335"/>
    </source>
</evidence>
<evidence type="ECO:0000259" key="3">
    <source>
        <dbReference type="PROSITE" id="PS50977"/>
    </source>
</evidence>
<evidence type="ECO:0000313" key="4">
    <source>
        <dbReference type="EMBL" id="ANC31701.1"/>
    </source>
</evidence>
<dbReference type="EMBL" id="CP014209">
    <property type="protein sequence ID" value="ANC31701.1"/>
    <property type="molecule type" value="Genomic_DNA"/>
</dbReference>
<dbReference type="Proteomes" id="UP000076794">
    <property type="component" value="Chromosome"/>
</dbReference>
<dbReference type="PATRIC" id="fig|1300344.3.peg.2169"/>
<dbReference type="InterPro" id="IPR050109">
    <property type="entry name" value="HTH-type_TetR-like_transc_reg"/>
</dbReference>
<dbReference type="STRING" id="1300344.I598_2160"/>
<dbReference type="PROSITE" id="PS50977">
    <property type="entry name" value="HTH_TETR_2"/>
    <property type="match status" value="1"/>
</dbReference>
<dbReference type="SUPFAM" id="SSF46689">
    <property type="entry name" value="Homeodomain-like"/>
    <property type="match status" value="1"/>
</dbReference>